<dbReference type="EMBL" id="CP036528">
    <property type="protein sequence ID" value="QBK24444.1"/>
    <property type="molecule type" value="Genomic_DNA"/>
</dbReference>
<feature type="transmembrane region" description="Helical" evidence="3">
    <location>
        <begin position="123"/>
        <end position="141"/>
    </location>
</feature>
<evidence type="ECO:0000256" key="1">
    <source>
        <dbReference type="ARBA" id="ARBA00004127"/>
    </source>
</evidence>
<dbReference type="SUPFAM" id="SSF103481">
    <property type="entry name" value="Multidrug resistance efflux transporter EmrE"/>
    <property type="match status" value="2"/>
</dbReference>
<dbReference type="PANTHER" id="PTHR22911">
    <property type="entry name" value="ACYL-MALONYL CONDENSING ENZYME-RELATED"/>
    <property type="match status" value="1"/>
</dbReference>
<feature type="transmembrane region" description="Helical" evidence="3">
    <location>
        <begin position="68"/>
        <end position="86"/>
    </location>
</feature>
<keyword evidence="6" id="KW-1185">Reference proteome</keyword>
<feature type="transmembrane region" description="Helical" evidence="3">
    <location>
        <begin position="9"/>
        <end position="29"/>
    </location>
</feature>
<comment type="subcellular location">
    <subcellularLocation>
        <location evidence="1">Endomembrane system</location>
        <topology evidence="1">Multi-pass membrane protein</topology>
    </subcellularLocation>
</comment>
<organism evidence="5 6">
    <name type="scientific">Ureibacillus thermophilus</name>
    <dbReference type="NCBI Taxonomy" id="367743"/>
    <lineage>
        <taxon>Bacteria</taxon>
        <taxon>Bacillati</taxon>
        <taxon>Bacillota</taxon>
        <taxon>Bacilli</taxon>
        <taxon>Bacillales</taxon>
        <taxon>Caryophanaceae</taxon>
        <taxon>Ureibacillus</taxon>
    </lineage>
</organism>
<dbReference type="AlphaFoldDB" id="A0A4P6UNC1"/>
<feature type="transmembrane region" description="Helical" evidence="3">
    <location>
        <begin position="181"/>
        <end position="200"/>
    </location>
</feature>
<comment type="similarity">
    <text evidence="2">Belongs to the EamA transporter family.</text>
</comment>
<dbReference type="Proteomes" id="UP000291151">
    <property type="component" value="Chromosome"/>
</dbReference>
<proteinExistence type="inferred from homology"/>
<accession>A0A4P6UNC1</accession>
<feature type="transmembrane region" description="Helical" evidence="3">
    <location>
        <begin position="267"/>
        <end position="286"/>
    </location>
</feature>
<protein>
    <submittedName>
        <fullName evidence="5">DMT family transporter</fullName>
    </submittedName>
</protein>
<evidence type="ECO:0000259" key="4">
    <source>
        <dbReference type="Pfam" id="PF00892"/>
    </source>
</evidence>
<dbReference type="RefSeq" id="WP_208650721.1">
    <property type="nucleotide sequence ID" value="NZ_CP036528.1"/>
</dbReference>
<feature type="transmembrane region" description="Helical" evidence="3">
    <location>
        <begin position="35"/>
        <end position="53"/>
    </location>
</feature>
<feature type="transmembrane region" description="Helical" evidence="3">
    <location>
        <begin position="98"/>
        <end position="116"/>
    </location>
</feature>
<evidence type="ECO:0000256" key="2">
    <source>
        <dbReference type="ARBA" id="ARBA00007362"/>
    </source>
</evidence>
<name>A0A4P6UNC1_9BACL</name>
<evidence type="ECO:0000256" key="3">
    <source>
        <dbReference type="SAM" id="Phobius"/>
    </source>
</evidence>
<feature type="transmembrane region" description="Helical" evidence="3">
    <location>
        <begin position="238"/>
        <end position="261"/>
    </location>
</feature>
<keyword evidence="3" id="KW-0812">Transmembrane</keyword>
<feature type="domain" description="EamA" evidence="4">
    <location>
        <begin position="151"/>
        <end position="285"/>
    </location>
</feature>
<keyword evidence="3" id="KW-1133">Transmembrane helix</keyword>
<evidence type="ECO:0000313" key="5">
    <source>
        <dbReference type="EMBL" id="QBK24444.1"/>
    </source>
</evidence>
<keyword evidence="3" id="KW-0472">Membrane</keyword>
<dbReference type="GO" id="GO:0016020">
    <property type="term" value="C:membrane"/>
    <property type="evidence" value="ECO:0007669"/>
    <property type="project" value="InterPro"/>
</dbReference>
<dbReference type="InterPro" id="IPR000620">
    <property type="entry name" value="EamA_dom"/>
</dbReference>
<dbReference type="KEGG" id="uth:DKZ56_00015"/>
<reference evidence="5 6" key="1">
    <citation type="submission" date="2019-02" db="EMBL/GenBank/DDBJ databases">
        <title>Ureibacillus thermophilus.</title>
        <authorList>
            <person name="Sunny J.S."/>
            <person name="Natarajan A."/>
            <person name="Saleena L.M."/>
        </authorList>
    </citation>
    <scope>NUCLEOTIDE SEQUENCE [LARGE SCALE GENOMIC DNA]</scope>
    <source>
        <strain evidence="5 6">LM102</strain>
    </source>
</reference>
<dbReference type="Pfam" id="PF00892">
    <property type="entry name" value="EamA"/>
    <property type="match status" value="2"/>
</dbReference>
<dbReference type="InterPro" id="IPR037185">
    <property type="entry name" value="EmrE-like"/>
</dbReference>
<gene>
    <name evidence="5" type="ORF">DKZ56_00015</name>
</gene>
<feature type="transmembrane region" description="Helical" evidence="3">
    <location>
        <begin position="147"/>
        <end position="169"/>
    </location>
</feature>
<feature type="transmembrane region" description="Helical" evidence="3">
    <location>
        <begin position="212"/>
        <end position="231"/>
    </location>
</feature>
<feature type="domain" description="EamA" evidence="4">
    <location>
        <begin position="12"/>
        <end position="139"/>
    </location>
</feature>
<dbReference type="PANTHER" id="PTHR22911:SF76">
    <property type="entry name" value="EAMA DOMAIN-CONTAINING PROTEIN"/>
    <property type="match status" value="1"/>
</dbReference>
<sequence length="302" mass="34086">MEKPPIHPYIPILIGVISISFSAIFVKLAEADSGAIAFYRMLFSVLIIAPAFFKNHVQELKMLYQRDWLFSIISGIFLAFHFILWFESLQYTSVASSTVLVTMQPLFAFIGTYLFFKERLTMQVVLSGIIAISGSVLISWGDFKISGGALFGDTLALIACVLVTGYFLFGQEVRKRLSLITYTMVVYSISTITLFFYVILRGESFGPYPYSTWLWFLLLAIIPNLLGHSLFNWSIKWVSVNVISIAVLFEPIGASILAFFIFEEKLIATQIIGGIIVILGIMLFVIDLKNLRNSLEKTIDRF</sequence>
<evidence type="ECO:0000313" key="6">
    <source>
        <dbReference type="Proteomes" id="UP000291151"/>
    </source>
</evidence>